<evidence type="ECO:0000256" key="2">
    <source>
        <dbReference type="ARBA" id="ARBA00005262"/>
    </source>
</evidence>
<evidence type="ECO:0000256" key="3">
    <source>
        <dbReference type="ARBA" id="ARBA00022475"/>
    </source>
</evidence>
<dbReference type="InterPro" id="IPR003370">
    <property type="entry name" value="Chromate_transpt"/>
</dbReference>
<dbReference type="Proteomes" id="UP000198771">
    <property type="component" value="Unassembled WGS sequence"/>
</dbReference>
<feature type="transmembrane region" description="Helical" evidence="7">
    <location>
        <begin position="87"/>
        <end position="108"/>
    </location>
</feature>
<feature type="transmembrane region" description="Helical" evidence="7">
    <location>
        <begin position="220"/>
        <end position="241"/>
    </location>
</feature>
<comment type="subcellular location">
    <subcellularLocation>
        <location evidence="1">Cell membrane</location>
        <topology evidence="1">Multi-pass membrane protein</topology>
    </subcellularLocation>
</comment>
<evidence type="ECO:0000256" key="1">
    <source>
        <dbReference type="ARBA" id="ARBA00004651"/>
    </source>
</evidence>
<keyword evidence="5 7" id="KW-1133">Transmembrane helix</keyword>
<evidence type="ECO:0000313" key="9">
    <source>
        <dbReference type="Proteomes" id="UP000198771"/>
    </source>
</evidence>
<feature type="transmembrane region" description="Helical" evidence="7">
    <location>
        <begin position="253"/>
        <end position="278"/>
    </location>
</feature>
<evidence type="ECO:0000313" key="8">
    <source>
        <dbReference type="EMBL" id="SDB42423.1"/>
    </source>
</evidence>
<dbReference type="NCBIfam" id="TIGR00937">
    <property type="entry name" value="2A51"/>
    <property type="match status" value="1"/>
</dbReference>
<dbReference type="OrthoDB" id="9788907at2"/>
<reference evidence="8 9" key="1">
    <citation type="submission" date="2016-10" db="EMBL/GenBank/DDBJ databases">
        <authorList>
            <person name="de Groot N.N."/>
        </authorList>
    </citation>
    <scope>NUCLEOTIDE SEQUENCE [LARGE SCALE GENOMIC DNA]</scope>
    <source>
        <strain evidence="8 9">ASO4-2</strain>
    </source>
</reference>
<sequence>MPSDARPRTPASFKEALKFWIKLGFINFGGPAGQIAIMHQEVVEKRGWITEGQFLRALNFCMLLPGPEAQQLATYIGWRLHGIPGGIAAGALFVIPSMFIILLLSYLAVAHIHIPVVAAAFHGIQAVVVAVVLEALLRIGKKALYHPYLYGFAAGAFIGIFFFQIPFPMVLAAAAAGGLLLQNRLPHVFCKDNFDHQSGECRVSVVSDETADHNRSWRHLLLVILTCFILWAAVVGVLLIWRGYEDVLTQIALFFTKAAFVTFGGAYAVLSYISGYAVPQGWLTTDQMLIGLGLAESTPGPLIMVTQYIGFLGAWNLHGSAPQFLNATLGALIATYVTFLPSFLFIFVGAPFIEALAGNQRLQAALTGVTAAVVGVILNLAVWFGLNILFPEPGHVDGFALVTILVSFVLLRRFHLPIHALVPLGAIAGILWSIAR</sequence>
<feature type="transmembrane region" description="Helical" evidence="7">
    <location>
        <begin position="149"/>
        <end position="176"/>
    </location>
</feature>
<feature type="transmembrane region" description="Helical" evidence="7">
    <location>
        <begin position="329"/>
        <end position="353"/>
    </location>
</feature>
<evidence type="ECO:0000256" key="6">
    <source>
        <dbReference type="ARBA" id="ARBA00023136"/>
    </source>
</evidence>
<dbReference type="GO" id="GO:0005886">
    <property type="term" value="C:plasma membrane"/>
    <property type="evidence" value="ECO:0007669"/>
    <property type="project" value="UniProtKB-SubCell"/>
</dbReference>
<gene>
    <name evidence="8" type="ORF">SAMN05660653_02024</name>
</gene>
<accession>A0A1G6DB65</accession>
<comment type="similarity">
    <text evidence="2">Belongs to the chromate ion transporter (CHR) (TC 2.A.51) family.</text>
</comment>
<keyword evidence="4 7" id="KW-0812">Transmembrane</keyword>
<dbReference type="PANTHER" id="PTHR33567">
    <property type="entry name" value="CHROMATE ION TRANSPORTER (EUROFUNG)"/>
    <property type="match status" value="1"/>
</dbReference>
<dbReference type="GO" id="GO:0015109">
    <property type="term" value="F:chromate transmembrane transporter activity"/>
    <property type="evidence" value="ECO:0007669"/>
    <property type="project" value="InterPro"/>
</dbReference>
<dbReference type="AlphaFoldDB" id="A0A1G6DB65"/>
<dbReference type="Pfam" id="PF02417">
    <property type="entry name" value="Chromate_transp"/>
    <property type="match status" value="2"/>
</dbReference>
<keyword evidence="6 7" id="KW-0472">Membrane</keyword>
<dbReference type="InterPro" id="IPR014047">
    <property type="entry name" value="Chr_Tranpt_l_chain"/>
</dbReference>
<organism evidence="8 9">
    <name type="scientific">Desulfonatronum thiosulfatophilum</name>
    <dbReference type="NCBI Taxonomy" id="617002"/>
    <lineage>
        <taxon>Bacteria</taxon>
        <taxon>Pseudomonadati</taxon>
        <taxon>Thermodesulfobacteriota</taxon>
        <taxon>Desulfovibrionia</taxon>
        <taxon>Desulfovibrionales</taxon>
        <taxon>Desulfonatronaceae</taxon>
        <taxon>Desulfonatronum</taxon>
    </lineage>
</organism>
<keyword evidence="9" id="KW-1185">Reference proteome</keyword>
<feature type="transmembrane region" description="Helical" evidence="7">
    <location>
        <begin position="114"/>
        <end position="137"/>
    </location>
</feature>
<keyword evidence="3" id="KW-1003">Cell membrane</keyword>
<feature type="transmembrane region" description="Helical" evidence="7">
    <location>
        <begin position="393"/>
        <end position="411"/>
    </location>
</feature>
<feature type="transmembrane region" description="Helical" evidence="7">
    <location>
        <begin position="298"/>
        <end position="317"/>
    </location>
</feature>
<protein>
    <submittedName>
        <fullName evidence="8">Chromate transporter</fullName>
    </submittedName>
</protein>
<feature type="transmembrane region" description="Helical" evidence="7">
    <location>
        <begin position="417"/>
        <end position="435"/>
    </location>
</feature>
<evidence type="ECO:0000256" key="4">
    <source>
        <dbReference type="ARBA" id="ARBA00022692"/>
    </source>
</evidence>
<dbReference type="PIRSF" id="PIRSF004810">
    <property type="entry name" value="ChrA"/>
    <property type="match status" value="1"/>
</dbReference>
<dbReference type="EMBL" id="FMXO01000011">
    <property type="protein sequence ID" value="SDB42423.1"/>
    <property type="molecule type" value="Genomic_DNA"/>
</dbReference>
<dbReference type="STRING" id="617002.SAMN05660653_02024"/>
<proteinExistence type="inferred from homology"/>
<dbReference type="RefSeq" id="WP_092120954.1">
    <property type="nucleotide sequence ID" value="NZ_FMXO01000011.1"/>
</dbReference>
<evidence type="ECO:0000256" key="5">
    <source>
        <dbReference type="ARBA" id="ARBA00022989"/>
    </source>
</evidence>
<name>A0A1G6DB65_9BACT</name>
<evidence type="ECO:0000256" key="7">
    <source>
        <dbReference type="SAM" id="Phobius"/>
    </source>
</evidence>
<dbReference type="PANTHER" id="PTHR33567:SF3">
    <property type="entry name" value="CHROMATE ION TRANSPORTER (EUROFUNG)"/>
    <property type="match status" value="1"/>
</dbReference>
<feature type="transmembrane region" description="Helical" evidence="7">
    <location>
        <begin position="365"/>
        <end position="386"/>
    </location>
</feature>